<feature type="non-terminal residue" evidence="1">
    <location>
        <position position="306"/>
    </location>
</feature>
<reference evidence="1" key="1">
    <citation type="submission" date="2021-06" db="EMBL/GenBank/DDBJ databases">
        <title>Collection of gut derived symbiotic bacterial strains cultured from healthy donors.</title>
        <authorList>
            <person name="Lin H."/>
            <person name="Littmann E."/>
            <person name="Pamer E.G."/>
        </authorList>
    </citation>
    <scope>NUCLEOTIDE SEQUENCE</scope>
    <source>
        <strain evidence="1">MSK.21.82</strain>
    </source>
</reference>
<dbReference type="PANTHER" id="PTHR33408">
    <property type="entry name" value="TRANSPOSASE"/>
    <property type="match status" value="1"/>
</dbReference>
<proteinExistence type="predicted"/>
<organism evidence="1 2">
    <name type="scientific">Catenibacterium mitsuokai</name>
    <dbReference type="NCBI Taxonomy" id="100886"/>
    <lineage>
        <taxon>Bacteria</taxon>
        <taxon>Bacillati</taxon>
        <taxon>Bacillota</taxon>
        <taxon>Erysipelotrichia</taxon>
        <taxon>Erysipelotrichales</taxon>
        <taxon>Coprobacillaceae</taxon>
        <taxon>Catenibacterium</taxon>
    </lineage>
</organism>
<dbReference type="AlphaFoldDB" id="A0AAW4MYS0"/>
<name>A0AAW4MYS0_9FIRM</name>
<evidence type="ECO:0000313" key="2">
    <source>
        <dbReference type="Proteomes" id="UP001196408"/>
    </source>
</evidence>
<dbReference type="EMBL" id="JAHOEF010000188">
    <property type="protein sequence ID" value="MBV3383845.1"/>
    <property type="molecule type" value="Genomic_DNA"/>
</dbReference>
<sequence length="306" mass="35787">TLRELEYQCRRNLDFMFLTKELCPSSKAFERLEKSYLKASIEDIFYDISAHIGNLMGARTDIQYIDGTKIEAYANKYSFVYRNRIITNRASMCLKITDSVRNLNRRYGYSYPEAELYCAQEIGYITQYLLEQILSTETELVYGKGHRKAQIQRDYETFLGYYARLVEYEYWLDVIGDNRKSCTKTDHDATMSALKIDYYNNSGIKTPAYNVQIGVSDGVIMNAGVFRNPGDTTTFTDFMDRHYAHYGEYPLYPMADAGYGGLRNYLFCLMKGMNPVMKYNMYAKKNERKYKKNIYNPANWEIDENG</sequence>
<dbReference type="Proteomes" id="UP001196408">
    <property type="component" value="Unassembled WGS sequence"/>
</dbReference>
<comment type="caution">
    <text evidence="1">The sequence shown here is derived from an EMBL/GenBank/DDBJ whole genome shotgun (WGS) entry which is preliminary data.</text>
</comment>
<accession>A0AAW4MYS0</accession>
<feature type="non-terminal residue" evidence="1">
    <location>
        <position position="1"/>
    </location>
</feature>
<gene>
    <name evidence="1" type="ORF">KSV97_11665</name>
</gene>
<evidence type="ECO:0000313" key="1">
    <source>
        <dbReference type="EMBL" id="MBV3383845.1"/>
    </source>
</evidence>
<dbReference type="PANTHER" id="PTHR33408:SF2">
    <property type="entry name" value="TRANSPOSASE DDE DOMAIN-CONTAINING PROTEIN"/>
    <property type="match status" value="1"/>
</dbReference>
<protein>
    <submittedName>
        <fullName evidence="1">Transposase</fullName>
    </submittedName>
</protein>